<organism evidence="1">
    <name type="scientific">Rhizophora mucronata</name>
    <name type="common">Asiatic mangrove</name>
    <dbReference type="NCBI Taxonomy" id="61149"/>
    <lineage>
        <taxon>Eukaryota</taxon>
        <taxon>Viridiplantae</taxon>
        <taxon>Streptophyta</taxon>
        <taxon>Embryophyta</taxon>
        <taxon>Tracheophyta</taxon>
        <taxon>Spermatophyta</taxon>
        <taxon>Magnoliopsida</taxon>
        <taxon>eudicotyledons</taxon>
        <taxon>Gunneridae</taxon>
        <taxon>Pentapetalae</taxon>
        <taxon>rosids</taxon>
        <taxon>fabids</taxon>
        <taxon>Malpighiales</taxon>
        <taxon>Rhizophoraceae</taxon>
        <taxon>Rhizophora</taxon>
    </lineage>
</organism>
<protein>
    <submittedName>
        <fullName evidence="1">Uncharacterized protein</fullName>
    </submittedName>
</protein>
<accession>A0A2P2NDI6</accession>
<sequence>MNQNALSQRLQT</sequence>
<name>A0A2P2NDI6_RHIMU</name>
<proteinExistence type="predicted"/>
<reference evidence="1" key="1">
    <citation type="submission" date="2018-02" db="EMBL/GenBank/DDBJ databases">
        <title>Rhizophora mucronata_Transcriptome.</title>
        <authorList>
            <person name="Meera S.P."/>
            <person name="Sreeshan A."/>
            <person name="Augustine A."/>
        </authorList>
    </citation>
    <scope>NUCLEOTIDE SEQUENCE</scope>
    <source>
        <tissue evidence="1">Leaf</tissue>
    </source>
</reference>
<evidence type="ECO:0000313" key="1">
    <source>
        <dbReference type="EMBL" id="MBX40543.1"/>
    </source>
</evidence>
<dbReference type="EMBL" id="GGEC01060059">
    <property type="protein sequence ID" value="MBX40543.1"/>
    <property type="molecule type" value="Transcribed_RNA"/>
</dbReference>